<dbReference type="EC" id="2.7.13.3" evidence="3"/>
<dbReference type="Pfam" id="PF06580">
    <property type="entry name" value="His_kinase"/>
    <property type="match status" value="1"/>
</dbReference>
<keyword evidence="10" id="KW-0067">ATP-binding</keyword>
<evidence type="ECO:0000256" key="5">
    <source>
        <dbReference type="ARBA" id="ARBA00022553"/>
    </source>
</evidence>
<keyword evidence="4" id="KW-1003">Cell membrane</keyword>
<evidence type="ECO:0000256" key="8">
    <source>
        <dbReference type="ARBA" id="ARBA00022741"/>
    </source>
</evidence>
<dbReference type="KEGG" id="ppsc:EHS13_24125"/>
<dbReference type="InterPro" id="IPR003594">
    <property type="entry name" value="HATPase_dom"/>
</dbReference>
<feature type="domain" description="Histidine kinase" evidence="15">
    <location>
        <begin position="464"/>
        <end position="568"/>
    </location>
</feature>
<evidence type="ECO:0000256" key="4">
    <source>
        <dbReference type="ARBA" id="ARBA00022475"/>
    </source>
</evidence>
<keyword evidence="5" id="KW-0597">Phosphoprotein</keyword>
<dbReference type="PRINTS" id="PR00344">
    <property type="entry name" value="BCTRLSENSOR"/>
</dbReference>
<name>A0A6B8RQG0_9BACL</name>
<dbReference type="PROSITE" id="PS50109">
    <property type="entry name" value="HIS_KIN"/>
    <property type="match status" value="1"/>
</dbReference>
<comment type="catalytic activity">
    <reaction evidence="1">
        <text>ATP + protein L-histidine = ADP + protein N-phospho-L-histidine.</text>
        <dbReference type="EC" id="2.7.13.3"/>
    </reaction>
</comment>
<dbReference type="GO" id="GO:0005524">
    <property type="term" value="F:ATP binding"/>
    <property type="evidence" value="ECO:0007669"/>
    <property type="project" value="UniProtKB-KW"/>
</dbReference>
<gene>
    <name evidence="16" type="ORF">EHS13_24125</name>
</gene>
<organism evidence="16 17">
    <name type="scientific">Paenibacillus psychroresistens</name>
    <dbReference type="NCBI Taxonomy" id="1778678"/>
    <lineage>
        <taxon>Bacteria</taxon>
        <taxon>Bacillati</taxon>
        <taxon>Bacillota</taxon>
        <taxon>Bacilli</taxon>
        <taxon>Bacillales</taxon>
        <taxon>Paenibacillaceae</taxon>
        <taxon>Paenibacillus</taxon>
    </lineage>
</organism>
<dbReference type="SUPFAM" id="SSF55874">
    <property type="entry name" value="ATPase domain of HSP90 chaperone/DNA topoisomerase II/histidine kinase"/>
    <property type="match status" value="1"/>
</dbReference>
<dbReference type="Gene3D" id="3.30.565.10">
    <property type="entry name" value="Histidine kinase-like ATPase, C-terminal domain"/>
    <property type="match status" value="1"/>
</dbReference>
<evidence type="ECO:0000313" key="16">
    <source>
        <dbReference type="EMBL" id="QGQ97753.1"/>
    </source>
</evidence>
<evidence type="ECO:0000256" key="3">
    <source>
        <dbReference type="ARBA" id="ARBA00012438"/>
    </source>
</evidence>
<dbReference type="InterPro" id="IPR010559">
    <property type="entry name" value="Sig_transdc_His_kin_internal"/>
</dbReference>
<evidence type="ECO:0000256" key="6">
    <source>
        <dbReference type="ARBA" id="ARBA00022679"/>
    </source>
</evidence>
<dbReference type="EMBL" id="CP034235">
    <property type="protein sequence ID" value="QGQ97753.1"/>
    <property type="molecule type" value="Genomic_DNA"/>
</dbReference>
<dbReference type="InterPro" id="IPR036890">
    <property type="entry name" value="HATPase_C_sf"/>
</dbReference>
<keyword evidence="7 14" id="KW-0812">Transmembrane</keyword>
<dbReference type="InterPro" id="IPR005467">
    <property type="entry name" value="His_kinase_dom"/>
</dbReference>
<feature type="transmembrane region" description="Helical" evidence="14">
    <location>
        <begin position="20"/>
        <end position="43"/>
    </location>
</feature>
<dbReference type="OrthoDB" id="9776552at2"/>
<dbReference type="AlphaFoldDB" id="A0A6B8RQG0"/>
<dbReference type="Pfam" id="PF02518">
    <property type="entry name" value="HATPase_c"/>
    <property type="match status" value="1"/>
</dbReference>
<evidence type="ECO:0000259" key="15">
    <source>
        <dbReference type="PROSITE" id="PS50109"/>
    </source>
</evidence>
<sequence length="575" mass="66168">MVVRYFPKGRFWPKTLKNRLGILLLVSTLIPIILIGYISYYYIYVVQVKKINDDMQSFVKTERMEIEKLLNDMNSVSQLLVVDGGVGRDVVDFLSENDGFQQALLFKNVNKSLVNIYSSNPNLGAVFYYFPSLNEPVQFTNIDSVENFSMESLPVLYPANLLSYYGPHPSMNKQDSNLVFSLIRKLEDDQGNAFYVYLETKLGANLKSLFTSEILGLKLIHRINSFDGKELFNNRQMVFGNAEQPDPNLRSFVSTSAAGWQLVISVRESDYRQEIVKWRNQFMIVAFGSLLVSLLLGWLIWRMISRPLHQMNQAINQFSLNLNDQSTIQFDLLEFQHLYGNFQLMRNRIFELIAEVENKEKQRGQLEVEKLLVQINPHFIHNTLNTIQWLARMHGKSDIVDLVTIFTRVLHYNLGKNSIIVTVSEEIEAVCDYINLQSIRYDYTFNVQIHVDPATEGIPLPRFVLQPLVENALYHGMTNDEGRIDVHVELVENGRISLTVSDNGKGITAEKLEQMLLEDTQKEKIGLGIGLRYVRKMLDTYYGQQAKMEITSKLNEGTRIALVIPNRIEEAPNDH</sequence>
<dbReference type="PANTHER" id="PTHR34220:SF11">
    <property type="entry name" value="SENSOR PROTEIN KINASE HPTS"/>
    <property type="match status" value="1"/>
</dbReference>
<dbReference type="GO" id="GO:0005886">
    <property type="term" value="C:plasma membrane"/>
    <property type="evidence" value="ECO:0007669"/>
    <property type="project" value="UniProtKB-SubCell"/>
</dbReference>
<evidence type="ECO:0000313" key="17">
    <source>
        <dbReference type="Proteomes" id="UP000426246"/>
    </source>
</evidence>
<evidence type="ECO:0000256" key="12">
    <source>
        <dbReference type="ARBA" id="ARBA00023012"/>
    </source>
</evidence>
<evidence type="ECO:0000256" key="2">
    <source>
        <dbReference type="ARBA" id="ARBA00004651"/>
    </source>
</evidence>
<dbReference type="Gene3D" id="6.10.340.10">
    <property type="match status" value="1"/>
</dbReference>
<keyword evidence="9" id="KW-0418">Kinase</keyword>
<keyword evidence="17" id="KW-1185">Reference proteome</keyword>
<keyword evidence="6" id="KW-0808">Transferase</keyword>
<evidence type="ECO:0000256" key="10">
    <source>
        <dbReference type="ARBA" id="ARBA00022840"/>
    </source>
</evidence>
<evidence type="ECO:0000256" key="14">
    <source>
        <dbReference type="SAM" id="Phobius"/>
    </source>
</evidence>
<evidence type="ECO:0000256" key="1">
    <source>
        <dbReference type="ARBA" id="ARBA00000085"/>
    </source>
</evidence>
<dbReference type="InterPro" id="IPR004358">
    <property type="entry name" value="Sig_transdc_His_kin-like_C"/>
</dbReference>
<evidence type="ECO:0000256" key="7">
    <source>
        <dbReference type="ARBA" id="ARBA00022692"/>
    </source>
</evidence>
<dbReference type="PANTHER" id="PTHR34220">
    <property type="entry name" value="SENSOR HISTIDINE KINASE YPDA"/>
    <property type="match status" value="1"/>
</dbReference>
<protein>
    <recommendedName>
        <fullName evidence="3">histidine kinase</fullName>
        <ecNumber evidence="3">2.7.13.3</ecNumber>
    </recommendedName>
</protein>
<proteinExistence type="predicted"/>
<dbReference type="GO" id="GO:0000155">
    <property type="term" value="F:phosphorelay sensor kinase activity"/>
    <property type="evidence" value="ECO:0007669"/>
    <property type="project" value="InterPro"/>
</dbReference>
<keyword evidence="8" id="KW-0547">Nucleotide-binding</keyword>
<dbReference type="SMART" id="SM00387">
    <property type="entry name" value="HATPase_c"/>
    <property type="match status" value="1"/>
</dbReference>
<comment type="subcellular location">
    <subcellularLocation>
        <location evidence="2">Cell membrane</location>
        <topology evidence="2">Multi-pass membrane protein</topology>
    </subcellularLocation>
</comment>
<evidence type="ECO:0000256" key="11">
    <source>
        <dbReference type="ARBA" id="ARBA00022989"/>
    </source>
</evidence>
<keyword evidence="11 14" id="KW-1133">Transmembrane helix</keyword>
<evidence type="ECO:0000256" key="13">
    <source>
        <dbReference type="ARBA" id="ARBA00023136"/>
    </source>
</evidence>
<dbReference type="RefSeq" id="WP_155702854.1">
    <property type="nucleotide sequence ID" value="NZ_CP034235.1"/>
</dbReference>
<evidence type="ECO:0000256" key="9">
    <source>
        <dbReference type="ARBA" id="ARBA00022777"/>
    </source>
</evidence>
<feature type="transmembrane region" description="Helical" evidence="14">
    <location>
        <begin position="282"/>
        <end position="301"/>
    </location>
</feature>
<reference evidence="17" key="1">
    <citation type="submission" date="2018-11" db="EMBL/GenBank/DDBJ databases">
        <title>Complete genome sequence of Paenibacillus sp. ML311-T8.</title>
        <authorList>
            <person name="Nam Y.-D."/>
            <person name="Kang J."/>
            <person name="Chung W.-H."/>
            <person name="Park Y.S."/>
        </authorList>
    </citation>
    <scope>NUCLEOTIDE SEQUENCE [LARGE SCALE GENOMIC DNA]</scope>
    <source>
        <strain evidence="17">ML311-T8</strain>
    </source>
</reference>
<dbReference type="InterPro" id="IPR050640">
    <property type="entry name" value="Bact_2-comp_sensor_kinase"/>
</dbReference>
<keyword evidence="13 14" id="KW-0472">Membrane</keyword>
<dbReference type="Proteomes" id="UP000426246">
    <property type="component" value="Chromosome"/>
</dbReference>
<accession>A0A6B8RQG0</accession>
<keyword evidence="12" id="KW-0902">Two-component regulatory system</keyword>